<protein>
    <submittedName>
        <fullName evidence="1">Uncharacterized protein</fullName>
    </submittedName>
</protein>
<dbReference type="GO" id="GO:0043332">
    <property type="term" value="C:mating projection tip"/>
    <property type="evidence" value="ECO:0007669"/>
    <property type="project" value="TreeGrafter"/>
</dbReference>
<gene>
    <name evidence="1" type="ORF">FEK35_00005</name>
</gene>
<comment type="caution">
    <text evidence="1">The sequence shown here is derived from an EMBL/GenBank/DDBJ whole genome shotgun (WGS) entry which is preliminary data.</text>
</comment>
<dbReference type="Proteomes" id="UP000308349">
    <property type="component" value="Unassembled WGS sequence"/>
</dbReference>
<reference evidence="1 2" key="1">
    <citation type="submission" date="2019-05" db="EMBL/GenBank/DDBJ databases">
        <title>Genomes sequences of two Nocardia cyriacigeorgica environmental isolates, type strains Nocardia asteroides ATCC 19247 and Nocardia cyriacigeorgica DSM 44484.</title>
        <authorList>
            <person name="Vautrin F."/>
            <person name="Bergeron E."/>
            <person name="Dubost A."/>
            <person name="Abrouk D."/>
            <person name="Rodriguez Nava V."/>
            <person name="Pujic P."/>
        </authorList>
    </citation>
    <scope>NUCLEOTIDE SEQUENCE [LARGE SCALE GENOMIC DNA]</scope>
    <source>
        <strain evidence="1 2">EML 1456</strain>
    </source>
</reference>
<dbReference type="PANTHER" id="PTHR47432">
    <property type="entry name" value="CELL WALL ASSEMBLY REGULATOR SMI1"/>
    <property type="match status" value="1"/>
</dbReference>
<proteinExistence type="predicted"/>
<dbReference type="AlphaFoldDB" id="A0A5R8PLX2"/>
<dbReference type="PANTHER" id="PTHR47432:SF1">
    <property type="entry name" value="CELL WALL ASSEMBLY REGULATOR SMI1"/>
    <property type="match status" value="1"/>
</dbReference>
<organism evidence="1 2">
    <name type="scientific">Nocardia cyriacigeorgica</name>
    <dbReference type="NCBI Taxonomy" id="135487"/>
    <lineage>
        <taxon>Bacteria</taxon>
        <taxon>Bacillati</taxon>
        <taxon>Actinomycetota</taxon>
        <taxon>Actinomycetes</taxon>
        <taxon>Mycobacteriales</taxon>
        <taxon>Nocardiaceae</taxon>
        <taxon>Nocardia</taxon>
    </lineage>
</organism>
<dbReference type="EMBL" id="VBUU01000001">
    <property type="protein sequence ID" value="TLG17611.1"/>
    <property type="molecule type" value="Genomic_DNA"/>
</dbReference>
<evidence type="ECO:0000313" key="1">
    <source>
        <dbReference type="EMBL" id="TLG17611.1"/>
    </source>
</evidence>
<dbReference type="RefSeq" id="WP_171049917.1">
    <property type="nucleotide sequence ID" value="NZ_VBUU01000001.1"/>
</dbReference>
<name>A0A5R8PLX2_9NOCA</name>
<dbReference type="InterPro" id="IPR051873">
    <property type="entry name" value="KNR4/SMI1_regulator"/>
</dbReference>
<evidence type="ECO:0000313" key="2">
    <source>
        <dbReference type="Proteomes" id="UP000308349"/>
    </source>
</evidence>
<accession>A0A5R8PLX2</accession>
<sequence length="145" mass="16415">STESIAECWQEWAEVRSASDIAELQEMGGVLPGAEGRIKPLYTSPGWIPLWSDPREPDYIGLDLDPDEHGITGQIINFGRNEDQHFLAASSFSELLTILHDEVRTGGWRATQISDGTQMLPWFGDPEDHFFNALYERFEERSTTD</sequence>
<feature type="non-terminal residue" evidence="1">
    <location>
        <position position="1"/>
    </location>
</feature>